<evidence type="ECO:0000256" key="3">
    <source>
        <dbReference type="ARBA" id="ARBA00011209"/>
    </source>
</evidence>
<evidence type="ECO:0000256" key="6">
    <source>
        <dbReference type="ARBA" id="ARBA00022598"/>
    </source>
</evidence>
<reference evidence="20 21" key="1">
    <citation type="submission" date="2014-06" db="EMBL/GenBank/DDBJ databases">
        <title>The genome of the endonuclear symbiont Nucleicultrix amoebiphila.</title>
        <authorList>
            <person name="Schulz F."/>
            <person name="Horn M."/>
        </authorList>
    </citation>
    <scope>NUCLEOTIDE SEQUENCE [LARGE SCALE GENOMIC DNA]</scope>
    <source>
        <strain evidence="20 21">FS5</strain>
    </source>
</reference>
<evidence type="ECO:0000256" key="1">
    <source>
        <dbReference type="ARBA" id="ARBA00004496"/>
    </source>
</evidence>
<accession>A0A1W6N5Y9</accession>
<dbReference type="InterPro" id="IPR005147">
    <property type="entry name" value="tRNA_synthase_B5-dom"/>
</dbReference>
<evidence type="ECO:0000313" key="21">
    <source>
        <dbReference type="Proteomes" id="UP000237351"/>
    </source>
</evidence>
<feature type="binding site" evidence="15">
    <location>
        <position position="454"/>
    </location>
    <ligand>
        <name>Mg(2+)</name>
        <dbReference type="ChEBI" id="CHEBI:18420"/>
        <note>shared with alpha subunit</note>
    </ligand>
</feature>
<dbReference type="Pfam" id="PF17759">
    <property type="entry name" value="tRNA_synthFbeta"/>
    <property type="match status" value="1"/>
</dbReference>
<dbReference type="AlphaFoldDB" id="A0A1W6N5Y9"/>
<dbReference type="InterPro" id="IPR033714">
    <property type="entry name" value="tRNA_bind_bactPheRS"/>
</dbReference>
<dbReference type="Gene3D" id="3.50.40.10">
    <property type="entry name" value="Phenylalanyl-trna Synthetase, Chain B, domain 3"/>
    <property type="match status" value="1"/>
</dbReference>
<keyword evidence="7 15" id="KW-0479">Metal-binding</keyword>
<keyword evidence="12 15" id="KW-0648">Protein biosynthesis</keyword>
<dbReference type="InterPro" id="IPR036690">
    <property type="entry name" value="Fdx_antiC-bd_sf"/>
</dbReference>
<comment type="subunit">
    <text evidence="3 15">Tetramer of two alpha and two beta subunits.</text>
</comment>
<dbReference type="InterPro" id="IPR020825">
    <property type="entry name" value="Phe-tRNA_synthase-like_B3/B4"/>
</dbReference>
<evidence type="ECO:0000256" key="2">
    <source>
        <dbReference type="ARBA" id="ARBA00008653"/>
    </source>
</evidence>
<dbReference type="RefSeq" id="WP_085784796.1">
    <property type="nucleotide sequence ID" value="NZ_CP008743.1"/>
</dbReference>
<dbReference type="InterPro" id="IPR012340">
    <property type="entry name" value="NA-bd_OB-fold"/>
</dbReference>
<dbReference type="SUPFAM" id="SSF50249">
    <property type="entry name" value="Nucleic acid-binding proteins"/>
    <property type="match status" value="1"/>
</dbReference>
<dbReference type="SMART" id="SM00874">
    <property type="entry name" value="B5"/>
    <property type="match status" value="1"/>
</dbReference>
<comment type="subcellular location">
    <subcellularLocation>
        <location evidence="1 15">Cytoplasm</location>
    </subcellularLocation>
</comment>
<evidence type="ECO:0000259" key="17">
    <source>
        <dbReference type="PROSITE" id="PS50886"/>
    </source>
</evidence>
<evidence type="ECO:0000256" key="7">
    <source>
        <dbReference type="ARBA" id="ARBA00022723"/>
    </source>
</evidence>
<dbReference type="GO" id="GO:0000287">
    <property type="term" value="F:magnesium ion binding"/>
    <property type="evidence" value="ECO:0007669"/>
    <property type="project" value="UniProtKB-UniRule"/>
</dbReference>
<dbReference type="PANTHER" id="PTHR10947:SF0">
    <property type="entry name" value="PHENYLALANINE--TRNA LIGASE BETA SUBUNIT"/>
    <property type="match status" value="1"/>
</dbReference>
<comment type="cofactor">
    <cofactor evidence="15">
        <name>Mg(2+)</name>
        <dbReference type="ChEBI" id="CHEBI:18420"/>
    </cofactor>
    <text evidence="15">Binds 2 magnesium ions per tetramer.</text>
</comment>
<evidence type="ECO:0000256" key="14">
    <source>
        <dbReference type="ARBA" id="ARBA00049255"/>
    </source>
</evidence>
<evidence type="ECO:0000256" key="9">
    <source>
        <dbReference type="ARBA" id="ARBA00022840"/>
    </source>
</evidence>
<keyword evidence="9 15" id="KW-0067">ATP-binding</keyword>
<dbReference type="HAMAP" id="MF_00283">
    <property type="entry name" value="Phe_tRNA_synth_beta1"/>
    <property type="match status" value="1"/>
</dbReference>
<dbReference type="SUPFAM" id="SSF55681">
    <property type="entry name" value="Class II aaRS and biotin synthetases"/>
    <property type="match status" value="1"/>
</dbReference>
<organism evidence="20 21">
    <name type="scientific">Candidatus Nucleicultrix amoebiphila FS5</name>
    <dbReference type="NCBI Taxonomy" id="1414854"/>
    <lineage>
        <taxon>Bacteria</taxon>
        <taxon>Pseudomonadati</taxon>
        <taxon>Pseudomonadota</taxon>
        <taxon>Alphaproteobacteria</taxon>
        <taxon>Holosporales</taxon>
        <taxon>Candidatus Nucleicultricaceae</taxon>
        <taxon>Candidatus Nucleicultrix</taxon>
    </lineage>
</organism>
<feature type="domain" description="B5" evidence="19">
    <location>
        <begin position="399"/>
        <end position="470"/>
    </location>
</feature>
<dbReference type="InterPro" id="IPR045864">
    <property type="entry name" value="aa-tRNA-synth_II/BPL/LPL"/>
</dbReference>
<dbReference type="OrthoDB" id="9805455at2"/>
<evidence type="ECO:0000256" key="12">
    <source>
        <dbReference type="ARBA" id="ARBA00022917"/>
    </source>
</evidence>
<keyword evidence="21" id="KW-1185">Reference proteome</keyword>
<evidence type="ECO:0000256" key="15">
    <source>
        <dbReference type="HAMAP-Rule" id="MF_00283"/>
    </source>
</evidence>
<evidence type="ECO:0000256" key="8">
    <source>
        <dbReference type="ARBA" id="ARBA00022741"/>
    </source>
</evidence>
<evidence type="ECO:0000259" key="19">
    <source>
        <dbReference type="PROSITE" id="PS51483"/>
    </source>
</evidence>
<dbReference type="PANTHER" id="PTHR10947">
    <property type="entry name" value="PHENYLALANYL-TRNA SYNTHETASE BETA CHAIN AND LEUCINE-RICH REPEAT-CONTAINING PROTEIN 47"/>
    <property type="match status" value="1"/>
</dbReference>
<feature type="domain" description="TRNA-binding" evidence="17">
    <location>
        <begin position="39"/>
        <end position="149"/>
    </location>
</feature>
<dbReference type="GO" id="GO:0006432">
    <property type="term" value="P:phenylalanyl-tRNA aminoacylation"/>
    <property type="evidence" value="ECO:0007669"/>
    <property type="project" value="UniProtKB-UniRule"/>
</dbReference>
<dbReference type="PROSITE" id="PS51483">
    <property type="entry name" value="B5"/>
    <property type="match status" value="1"/>
</dbReference>
<dbReference type="InterPro" id="IPR045060">
    <property type="entry name" value="Phe-tRNA-ligase_IIc_bsu"/>
</dbReference>
<dbReference type="Gene3D" id="3.30.70.380">
    <property type="entry name" value="Ferrodoxin-fold anticodon-binding domain"/>
    <property type="match status" value="1"/>
</dbReference>
<evidence type="ECO:0000313" key="20">
    <source>
        <dbReference type="EMBL" id="ARN85251.1"/>
    </source>
</evidence>
<dbReference type="GO" id="GO:0005524">
    <property type="term" value="F:ATP binding"/>
    <property type="evidence" value="ECO:0007669"/>
    <property type="project" value="UniProtKB-UniRule"/>
</dbReference>
<name>A0A1W6N5Y9_9PROT</name>
<dbReference type="PROSITE" id="PS50886">
    <property type="entry name" value="TRBD"/>
    <property type="match status" value="1"/>
</dbReference>
<keyword evidence="13 15" id="KW-0030">Aminoacyl-tRNA synthetase</keyword>
<keyword evidence="6 15" id="KW-0436">Ligase</keyword>
<dbReference type="NCBIfam" id="TIGR00472">
    <property type="entry name" value="pheT_bact"/>
    <property type="match status" value="1"/>
</dbReference>
<feature type="binding site" evidence="15">
    <location>
        <position position="448"/>
    </location>
    <ligand>
        <name>Mg(2+)</name>
        <dbReference type="ChEBI" id="CHEBI:18420"/>
        <note>shared with alpha subunit</note>
    </ligand>
</feature>
<dbReference type="Pfam" id="PF03483">
    <property type="entry name" value="B3_4"/>
    <property type="match status" value="1"/>
</dbReference>
<dbReference type="EMBL" id="CP008743">
    <property type="protein sequence ID" value="ARN85251.1"/>
    <property type="molecule type" value="Genomic_DNA"/>
</dbReference>
<dbReference type="CDD" id="cd00769">
    <property type="entry name" value="PheRS_beta_core"/>
    <property type="match status" value="1"/>
</dbReference>
<evidence type="ECO:0000259" key="18">
    <source>
        <dbReference type="PROSITE" id="PS51447"/>
    </source>
</evidence>
<sequence>MKISLAWLRTYLNTSTPDEEIIQRLNQIGLVVDSFENLGERLKGFRIAEVLEVKRHPNADRLSVCRVNTGQEEIQVVCGASNAKTGMKAVLARVGMSIPANGLVLKHTMIRDVESMGMLCSGQELLLEEDSGGKIIELPDDAPVGEEYATYLGLCDTVLDLEIGPNRSDCFSHYGVARDLAATGIGTLLKLDVPKLSENLSDTMKVTIKNSESCPFFSGRIIKGVKNGPSPMWLQQRLKAVGLRPISALVDITNFMLMAWGRPMHVFDLDKINGHLELRSAVKGETFKALDGKDYVLDQGMLVIADESGLQSLAGIIGGEASGCTVETTNVFLESAYFNPTAISTTGRALSVLSESRYRFERGVDPSMVLPGLELATQMILEICGGKVGPVVKTGELPIIERKIKFNTKRVQELTGVSIETKTSHAILSNLGFHLENDHVTSPSWRHDIEGDADLVEEIVRIVGYDHIPFTDLPKKNNDEALKTDISAVIGEERPWTARKFLANCGYHEVTTWSFIKPEIAKAFGGGEEELTLVNPISADLSTMRPSLVPNMLEAVRRNLDRHLEDPAFFEIGPIFSVNYDQKQKKSVSGVWTGKRQMMHWQMPAREVDCFDVKADLLKLLDVLEFDSTKIQIADGAPRWYHPGRSGVLKLGPKQTLGYFGDFHPSILKRFDIQEKVVGFELFLSDIPLPKNVSNKRNLKLSSYQPVERDFAFLLDKNVPASEIIKAARSADPTLISSVILFDVYEGKNIPPEKKSIAFKVRLEPMEATLTDAQIMEVSDKIIKVIEQMTGGHLRQ</sequence>
<gene>
    <name evidence="15" type="primary">pheT</name>
    <name evidence="20" type="ORF">GQ61_08070</name>
</gene>
<keyword evidence="4 15" id="KW-0963">Cytoplasm</keyword>
<evidence type="ECO:0000256" key="13">
    <source>
        <dbReference type="ARBA" id="ARBA00023146"/>
    </source>
</evidence>
<dbReference type="SMART" id="SM00873">
    <property type="entry name" value="B3_4"/>
    <property type="match status" value="1"/>
</dbReference>
<dbReference type="InterPro" id="IPR041616">
    <property type="entry name" value="PheRS_beta_core"/>
</dbReference>
<evidence type="ECO:0000256" key="16">
    <source>
        <dbReference type="PROSITE-ProRule" id="PRU00209"/>
    </source>
</evidence>
<evidence type="ECO:0000256" key="10">
    <source>
        <dbReference type="ARBA" id="ARBA00022842"/>
    </source>
</evidence>
<dbReference type="InterPro" id="IPR004532">
    <property type="entry name" value="Phe-tRNA-ligase_IIc_bsu_bact"/>
</dbReference>
<dbReference type="EC" id="6.1.1.20" evidence="15"/>
<dbReference type="Pfam" id="PF03484">
    <property type="entry name" value="B5"/>
    <property type="match status" value="1"/>
</dbReference>
<dbReference type="SUPFAM" id="SSF54991">
    <property type="entry name" value="Anticodon-binding domain of PheRS"/>
    <property type="match status" value="1"/>
</dbReference>
<dbReference type="FunFam" id="2.40.50.140:FF:000045">
    <property type="entry name" value="Phenylalanine--tRNA ligase beta subunit"/>
    <property type="match status" value="1"/>
</dbReference>
<evidence type="ECO:0000256" key="11">
    <source>
        <dbReference type="ARBA" id="ARBA00022884"/>
    </source>
</evidence>
<dbReference type="Pfam" id="PF03147">
    <property type="entry name" value="FDX-ACB"/>
    <property type="match status" value="1"/>
</dbReference>
<dbReference type="InterPro" id="IPR002547">
    <property type="entry name" value="tRNA-bd_dom"/>
</dbReference>
<dbReference type="Gene3D" id="3.30.930.10">
    <property type="entry name" value="Bira Bifunctional Protein, Domain 2"/>
    <property type="match status" value="1"/>
</dbReference>
<dbReference type="Proteomes" id="UP000237351">
    <property type="component" value="Chromosome"/>
</dbReference>
<comment type="catalytic activity">
    <reaction evidence="14 15">
        <text>tRNA(Phe) + L-phenylalanine + ATP = L-phenylalanyl-tRNA(Phe) + AMP + diphosphate + H(+)</text>
        <dbReference type="Rhea" id="RHEA:19413"/>
        <dbReference type="Rhea" id="RHEA-COMP:9668"/>
        <dbReference type="Rhea" id="RHEA-COMP:9699"/>
        <dbReference type="ChEBI" id="CHEBI:15378"/>
        <dbReference type="ChEBI" id="CHEBI:30616"/>
        <dbReference type="ChEBI" id="CHEBI:33019"/>
        <dbReference type="ChEBI" id="CHEBI:58095"/>
        <dbReference type="ChEBI" id="CHEBI:78442"/>
        <dbReference type="ChEBI" id="CHEBI:78531"/>
        <dbReference type="ChEBI" id="CHEBI:456215"/>
        <dbReference type="EC" id="6.1.1.20"/>
    </reaction>
</comment>
<dbReference type="CDD" id="cd02796">
    <property type="entry name" value="tRNA_bind_bactPheRS"/>
    <property type="match status" value="1"/>
</dbReference>
<dbReference type="GO" id="GO:0004826">
    <property type="term" value="F:phenylalanine-tRNA ligase activity"/>
    <property type="evidence" value="ECO:0007669"/>
    <property type="project" value="UniProtKB-UniRule"/>
</dbReference>
<dbReference type="PROSITE" id="PS51447">
    <property type="entry name" value="FDX_ACB"/>
    <property type="match status" value="1"/>
</dbReference>
<dbReference type="KEGG" id="naf:GQ61_08070"/>
<protein>
    <recommendedName>
        <fullName evidence="15">Phenylalanine--tRNA ligase beta subunit</fullName>
        <ecNumber evidence="15">6.1.1.20</ecNumber>
    </recommendedName>
    <alternativeName>
        <fullName evidence="15">Phenylalanyl-tRNA synthetase beta subunit</fullName>
        <shortName evidence="15">PheRS</shortName>
    </alternativeName>
</protein>
<dbReference type="NCBIfam" id="NF045760">
    <property type="entry name" value="YtpR"/>
    <property type="match status" value="1"/>
</dbReference>
<feature type="binding site" evidence="15">
    <location>
        <position position="458"/>
    </location>
    <ligand>
        <name>Mg(2+)</name>
        <dbReference type="ChEBI" id="CHEBI:18420"/>
        <note>shared with alpha subunit</note>
    </ligand>
</feature>
<evidence type="ECO:0000256" key="4">
    <source>
        <dbReference type="ARBA" id="ARBA00022490"/>
    </source>
</evidence>
<dbReference type="STRING" id="1414854.GQ61_08070"/>
<keyword evidence="5 16" id="KW-0820">tRNA-binding</keyword>
<feature type="binding site" evidence="15">
    <location>
        <position position="457"/>
    </location>
    <ligand>
        <name>Mg(2+)</name>
        <dbReference type="ChEBI" id="CHEBI:18420"/>
        <note>shared with alpha subunit</note>
    </ligand>
</feature>
<proteinExistence type="inferred from homology"/>
<dbReference type="SMART" id="SM00896">
    <property type="entry name" value="FDX-ACB"/>
    <property type="match status" value="1"/>
</dbReference>
<keyword evidence="8 15" id="KW-0547">Nucleotide-binding</keyword>
<dbReference type="InterPro" id="IPR009061">
    <property type="entry name" value="DNA-bd_dom_put_sf"/>
</dbReference>
<dbReference type="GO" id="GO:0000049">
    <property type="term" value="F:tRNA binding"/>
    <property type="evidence" value="ECO:0007669"/>
    <property type="project" value="UniProtKB-UniRule"/>
</dbReference>
<comment type="similarity">
    <text evidence="2 15">Belongs to the phenylalanyl-tRNA synthetase beta subunit family. Type 1 subfamily.</text>
</comment>
<dbReference type="SUPFAM" id="SSF56037">
    <property type="entry name" value="PheT/TilS domain"/>
    <property type="match status" value="1"/>
</dbReference>
<dbReference type="SUPFAM" id="SSF46955">
    <property type="entry name" value="Putative DNA-binding domain"/>
    <property type="match status" value="1"/>
</dbReference>
<dbReference type="Gene3D" id="3.30.56.10">
    <property type="match status" value="2"/>
</dbReference>
<feature type="domain" description="FDX-ACB" evidence="18">
    <location>
        <begin position="702"/>
        <end position="795"/>
    </location>
</feature>
<keyword evidence="10 15" id="KW-0460">Magnesium</keyword>
<dbReference type="GO" id="GO:0009328">
    <property type="term" value="C:phenylalanine-tRNA ligase complex"/>
    <property type="evidence" value="ECO:0007669"/>
    <property type="project" value="TreeGrafter"/>
</dbReference>
<dbReference type="Pfam" id="PF01588">
    <property type="entry name" value="tRNA_bind"/>
    <property type="match status" value="1"/>
</dbReference>
<dbReference type="Gene3D" id="2.40.50.140">
    <property type="entry name" value="Nucleic acid-binding proteins"/>
    <property type="match status" value="1"/>
</dbReference>
<evidence type="ECO:0000256" key="5">
    <source>
        <dbReference type="ARBA" id="ARBA00022555"/>
    </source>
</evidence>
<dbReference type="InterPro" id="IPR005121">
    <property type="entry name" value="Fdx_antiC-bd"/>
</dbReference>
<dbReference type="InterPro" id="IPR005146">
    <property type="entry name" value="B3/B4_tRNA-bd"/>
</dbReference>
<keyword evidence="11 16" id="KW-0694">RNA-binding</keyword>